<dbReference type="Gene3D" id="1.20.1290.10">
    <property type="entry name" value="AhpD-like"/>
    <property type="match status" value="1"/>
</dbReference>
<dbReference type="KEGG" id="sgv:B1H19_25230"/>
<dbReference type="Proteomes" id="UP000192726">
    <property type="component" value="Chromosome"/>
</dbReference>
<dbReference type="InterPro" id="IPR029032">
    <property type="entry name" value="AhpD-like"/>
</dbReference>
<evidence type="ECO:0000313" key="3">
    <source>
        <dbReference type="Proteomes" id="UP000192726"/>
    </source>
</evidence>
<dbReference type="EMBL" id="CP020569">
    <property type="protein sequence ID" value="ARF57034.1"/>
    <property type="molecule type" value="Genomic_DNA"/>
</dbReference>
<feature type="domain" description="Carboxymuconolactone decarboxylase-like" evidence="1">
    <location>
        <begin position="46"/>
        <end position="111"/>
    </location>
</feature>
<dbReference type="InterPro" id="IPR003779">
    <property type="entry name" value="CMD-like"/>
</dbReference>
<dbReference type="RefSeq" id="WP_083107049.1">
    <property type="nucleotide sequence ID" value="NZ_CP020569.1"/>
</dbReference>
<gene>
    <name evidence="2" type="ORF">B1H19_25230</name>
</gene>
<dbReference type="SUPFAM" id="SSF69118">
    <property type="entry name" value="AhpD-like"/>
    <property type="match status" value="1"/>
</dbReference>
<dbReference type="OrthoDB" id="657225at2"/>
<dbReference type="Pfam" id="PF02627">
    <property type="entry name" value="CMD"/>
    <property type="match status" value="1"/>
</dbReference>
<dbReference type="AlphaFoldDB" id="A0A1V0TVP6"/>
<organism evidence="2 3">
    <name type="scientific">Streptomyces gilvosporeus</name>
    <dbReference type="NCBI Taxonomy" id="553510"/>
    <lineage>
        <taxon>Bacteria</taxon>
        <taxon>Bacillati</taxon>
        <taxon>Actinomycetota</taxon>
        <taxon>Actinomycetes</taxon>
        <taxon>Kitasatosporales</taxon>
        <taxon>Streptomycetaceae</taxon>
        <taxon>Streptomyces</taxon>
    </lineage>
</organism>
<name>A0A1V0TVP6_9ACTN</name>
<evidence type="ECO:0000313" key="2">
    <source>
        <dbReference type="EMBL" id="ARF57034.1"/>
    </source>
</evidence>
<dbReference type="PANTHER" id="PTHR34846:SF10">
    <property type="entry name" value="CYTOPLASMIC PROTEIN"/>
    <property type="match status" value="1"/>
</dbReference>
<sequence>MTTDTTRTARIPLNPPRTLTLRLAEWYSRRTYGKLLEPALVFGHHPRLLRAYFAFEAKTGRWRALDPTLKHLAQMVPAARIGCSWCLDFGHWEADRLGLPLEKISKVPDWRSHQESFTELERLVMEYAEAMTDTPPTVTDAMAERLRGSLGNRAFVELTAMVALENFRSRVNGAMGLRSQGFSDSCDIPLGGPAGE</sequence>
<evidence type="ECO:0000259" key="1">
    <source>
        <dbReference type="Pfam" id="PF02627"/>
    </source>
</evidence>
<accession>A0A1V0TVP6</accession>
<proteinExistence type="predicted"/>
<dbReference type="PANTHER" id="PTHR34846">
    <property type="entry name" value="4-CARBOXYMUCONOLACTONE DECARBOXYLASE FAMILY PROTEIN (AFU_ORTHOLOGUE AFUA_6G11590)"/>
    <property type="match status" value="1"/>
</dbReference>
<protein>
    <submittedName>
        <fullName evidence="2">Carboxymuconolactone decarboxylase</fullName>
    </submittedName>
</protein>
<dbReference type="STRING" id="553510.B1H19_25230"/>
<keyword evidence="3" id="KW-1185">Reference proteome</keyword>
<reference evidence="2 3" key="1">
    <citation type="submission" date="2017-04" db="EMBL/GenBank/DDBJ databases">
        <title>Complete Genome Sequence of Streptomyces gilvosporeus F607, a Capable Producer of Natamycin.</title>
        <authorList>
            <person name="Zong G."/>
            <person name="Zhong C."/>
            <person name="Fu J."/>
            <person name="Qin R."/>
            <person name="Cao G."/>
        </authorList>
    </citation>
    <scope>NUCLEOTIDE SEQUENCE [LARGE SCALE GENOMIC DNA]</scope>
    <source>
        <strain evidence="2 3">F607</strain>
    </source>
</reference>